<dbReference type="EMBL" id="JAMYWD010000001">
    <property type="protein sequence ID" value="KAJ4981245.1"/>
    <property type="molecule type" value="Genomic_DNA"/>
</dbReference>
<accession>A0A9Q0L2Q9</accession>
<keyword evidence="4" id="KW-1185">Reference proteome</keyword>
<comment type="caution">
    <text evidence="3">The sequence shown here is derived from an EMBL/GenBank/DDBJ whole genome shotgun (WGS) entry which is preliminary data.</text>
</comment>
<dbReference type="Pfam" id="PF03080">
    <property type="entry name" value="Neprosin"/>
    <property type="match status" value="1"/>
</dbReference>
<dbReference type="Gene3D" id="3.90.1320.10">
    <property type="entry name" value="Outer-capsid protein sigma 3, large lobe"/>
    <property type="match status" value="1"/>
</dbReference>
<dbReference type="PROSITE" id="PS52045">
    <property type="entry name" value="NEPROSIN_PEP_CD"/>
    <property type="match status" value="1"/>
</dbReference>
<reference evidence="3" key="1">
    <citation type="journal article" date="2023" name="Plant J.">
        <title>The genome of the king protea, Protea cynaroides.</title>
        <authorList>
            <person name="Chang J."/>
            <person name="Duong T.A."/>
            <person name="Schoeman C."/>
            <person name="Ma X."/>
            <person name="Roodt D."/>
            <person name="Barker N."/>
            <person name="Li Z."/>
            <person name="Van de Peer Y."/>
            <person name="Mizrachi E."/>
        </authorList>
    </citation>
    <scope>NUCLEOTIDE SEQUENCE</scope>
    <source>
        <tissue evidence="3">Young leaves</tissue>
    </source>
</reference>
<dbReference type="InterPro" id="IPR053168">
    <property type="entry name" value="Glutamic_endopeptidase"/>
</dbReference>
<dbReference type="PANTHER" id="PTHR31589:SF223">
    <property type="entry name" value="PROTEIN, PUTATIVE (DUF239)-RELATED"/>
    <property type="match status" value="1"/>
</dbReference>
<feature type="chain" id="PRO_5040372577" description="Neprosin PEP catalytic domain-containing protein" evidence="1">
    <location>
        <begin position="27"/>
        <end position="321"/>
    </location>
</feature>
<dbReference type="Proteomes" id="UP001141806">
    <property type="component" value="Unassembled WGS sequence"/>
</dbReference>
<evidence type="ECO:0000256" key="1">
    <source>
        <dbReference type="SAM" id="SignalP"/>
    </source>
</evidence>
<protein>
    <recommendedName>
        <fullName evidence="2">Neprosin PEP catalytic domain-containing protein</fullName>
    </recommendedName>
</protein>
<feature type="signal peptide" evidence="1">
    <location>
        <begin position="1"/>
        <end position="26"/>
    </location>
</feature>
<feature type="domain" description="Neprosin PEP catalytic" evidence="2">
    <location>
        <begin position="29"/>
        <end position="321"/>
    </location>
</feature>
<dbReference type="AlphaFoldDB" id="A0A9Q0L2Q9"/>
<name>A0A9Q0L2Q9_9MAGN</name>
<keyword evidence="1" id="KW-0732">Signal</keyword>
<proteinExistence type="predicted"/>
<gene>
    <name evidence="3" type="ORF">NE237_032082</name>
</gene>
<sequence>MALLVVPLLALLASLLILSDINGVYGGRSIFMEEDLEFERQLKQLNKPSIKSIKMSSSIPKATFKEASSSGVKHVDLRLQGGGCPSGTVPIRKTTKEDLIRWKSFSNSSGNIHQFLDEGPGKHVHPKLYGDNKTHTFGHWTADGSQKTGCFNALCNGFVQVSKSSPLGLAFPFTSTTGGAILQLPLFLFQNIHSNNWWLGYGEGDHFVDIGYWPPELFNGIKDSAPIVGWRGEAYAPQGELYPQMGTGNLPSRFKGSRQSKITAYFRAVRVYNESYIGVGPYDRSLQSVTDSPYCFYVFDYPYIDDYWRHVFFYGGPGGKC</sequence>
<dbReference type="PANTHER" id="PTHR31589">
    <property type="entry name" value="PROTEIN, PUTATIVE (DUF239)-RELATED-RELATED"/>
    <property type="match status" value="1"/>
</dbReference>
<dbReference type="InterPro" id="IPR004314">
    <property type="entry name" value="Neprosin"/>
</dbReference>
<evidence type="ECO:0000259" key="2">
    <source>
        <dbReference type="PROSITE" id="PS52045"/>
    </source>
</evidence>
<evidence type="ECO:0000313" key="3">
    <source>
        <dbReference type="EMBL" id="KAJ4981245.1"/>
    </source>
</evidence>
<dbReference type="OrthoDB" id="1858978at2759"/>
<organism evidence="3 4">
    <name type="scientific">Protea cynaroides</name>
    <dbReference type="NCBI Taxonomy" id="273540"/>
    <lineage>
        <taxon>Eukaryota</taxon>
        <taxon>Viridiplantae</taxon>
        <taxon>Streptophyta</taxon>
        <taxon>Embryophyta</taxon>
        <taxon>Tracheophyta</taxon>
        <taxon>Spermatophyta</taxon>
        <taxon>Magnoliopsida</taxon>
        <taxon>Proteales</taxon>
        <taxon>Proteaceae</taxon>
        <taxon>Protea</taxon>
    </lineage>
</organism>
<evidence type="ECO:0000313" key="4">
    <source>
        <dbReference type="Proteomes" id="UP001141806"/>
    </source>
</evidence>